<dbReference type="EC" id="4.3.2.9" evidence="1"/>
<dbReference type="EMBL" id="ML978126">
    <property type="protein sequence ID" value="KAF2098559.1"/>
    <property type="molecule type" value="Genomic_DNA"/>
</dbReference>
<name>A0A9P4MAA0_9PEZI</name>
<keyword evidence="2" id="KW-0456">Lyase</keyword>
<gene>
    <name evidence="6" type="ORF">NA57DRAFT_65976</name>
</gene>
<proteinExistence type="predicted"/>
<keyword evidence="5" id="KW-1133">Transmembrane helix</keyword>
<protein>
    <recommendedName>
        <fullName evidence="1">gamma-glutamylcyclotransferase</fullName>
        <ecNumber evidence="1">4.3.2.9</ecNumber>
    </recommendedName>
</protein>
<accession>A0A9P4MAA0</accession>
<feature type="binding site" evidence="4">
    <location>
        <begin position="37"/>
        <end position="42"/>
    </location>
    <ligand>
        <name>substrate</name>
    </ligand>
</feature>
<sequence length="332" mass="36921">MSEKAACSTLSSSILSPTNCHRHGIYILGLEKDTVLYLAYGSNLAYETFQGSRGIKPLAQVNVLVPELRMTFDLPGIPYVEPCFANTALRATPEAQDENQGFLEKSNVPGKEDYHKDRWKKGLVGVVYEVTPSDYAHIIATEGGGAAYKDILVTCFPLEAGSSTVPEQPITAPFKAHTLFAPQTTPPESGNLRVGNRLTRPDPSYAQASARYLKLITDGGREHAFPAEYLEYLDDIRPYTITTRRQRIGEYAFLMLWGPFLLFMFALMERFQDKKTGKIPTWLASLQGAIFGAVWKSYDGYFKRMFGDGERTIGDEAFEGRSQAGRTGEARV</sequence>
<feature type="binding site" evidence="4">
    <location>
        <position position="212"/>
    </location>
    <ligand>
        <name>substrate</name>
    </ligand>
</feature>
<evidence type="ECO:0000313" key="7">
    <source>
        <dbReference type="Proteomes" id="UP000799772"/>
    </source>
</evidence>
<dbReference type="Gene3D" id="3.10.490.10">
    <property type="entry name" value="Gamma-glutamyl cyclotransferase-like"/>
    <property type="match status" value="1"/>
</dbReference>
<reference evidence="6" key="1">
    <citation type="journal article" date="2020" name="Stud. Mycol.">
        <title>101 Dothideomycetes genomes: a test case for predicting lifestyles and emergence of pathogens.</title>
        <authorList>
            <person name="Haridas S."/>
            <person name="Albert R."/>
            <person name="Binder M."/>
            <person name="Bloem J."/>
            <person name="Labutti K."/>
            <person name="Salamov A."/>
            <person name="Andreopoulos B."/>
            <person name="Baker S."/>
            <person name="Barry K."/>
            <person name="Bills G."/>
            <person name="Bluhm B."/>
            <person name="Cannon C."/>
            <person name="Castanera R."/>
            <person name="Culley D."/>
            <person name="Daum C."/>
            <person name="Ezra D."/>
            <person name="Gonzalez J."/>
            <person name="Henrissat B."/>
            <person name="Kuo A."/>
            <person name="Liang C."/>
            <person name="Lipzen A."/>
            <person name="Lutzoni F."/>
            <person name="Magnuson J."/>
            <person name="Mondo S."/>
            <person name="Nolan M."/>
            <person name="Ohm R."/>
            <person name="Pangilinan J."/>
            <person name="Park H.-J."/>
            <person name="Ramirez L."/>
            <person name="Alfaro M."/>
            <person name="Sun H."/>
            <person name="Tritt A."/>
            <person name="Yoshinaga Y."/>
            <person name="Zwiers L.-H."/>
            <person name="Turgeon B."/>
            <person name="Goodwin S."/>
            <person name="Spatafora J."/>
            <person name="Crous P."/>
            <person name="Grigoriev I."/>
        </authorList>
    </citation>
    <scope>NUCLEOTIDE SEQUENCE</scope>
    <source>
        <strain evidence="6">CBS 133067</strain>
    </source>
</reference>
<keyword evidence="5" id="KW-0812">Transmembrane</keyword>
<evidence type="ECO:0000256" key="4">
    <source>
        <dbReference type="PIRSR" id="PIRSR617939-2"/>
    </source>
</evidence>
<dbReference type="GO" id="GO:0003839">
    <property type="term" value="F:gamma-glutamylcyclotransferase activity"/>
    <property type="evidence" value="ECO:0007669"/>
    <property type="project" value="UniProtKB-EC"/>
</dbReference>
<dbReference type="AlphaFoldDB" id="A0A9P4MAA0"/>
<dbReference type="PANTHER" id="PTHR12935">
    <property type="entry name" value="GAMMA-GLUTAMYLCYCLOTRANSFERASE"/>
    <property type="match status" value="1"/>
</dbReference>
<feature type="transmembrane region" description="Helical" evidence="5">
    <location>
        <begin position="248"/>
        <end position="267"/>
    </location>
</feature>
<dbReference type="Proteomes" id="UP000799772">
    <property type="component" value="Unassembled WGS sequence"/>
</dbReference>
<evidence type="ECO:0000256" key="2">
    <source>
        <dbReference type="ARBA" id="ARBA00023239"/>
    </source>
</evidence>
<comment type="caution">
    <text evidence="6">The sequence shown here is derived from an EMBL/GenBank/DDBJ whole genome shotgun (WGS) entry which is preliminary data.</text>
</comment>
<dbReference type="InterPro" id="IPR017939">
    <property type="entry name" value="G-Glutamylcylcotransferase"/>
</dbReference>
<keyword evidence="7" id="KW-1185">Reference proteome</keyword>
<evidence type="ECO:0000256" key="1">
    <source>
        <dbReference type="ARBA" id="ARBA00012346"/>
    </source>
</evidence>
<evidence type="ECO:0000313" key="6">
    <source>
        <dbReference type="EMBL" id="KAF2098559.1"/>
    </source>
</evidence>
<evidence type="ECO:0000256" key="3">
    <source>
        <dbReference type="PIRSR" id="PIRSR617939-1"/>
    </source>
</evidence>
<dbReference type="OrthoDB" id="2017317at2759"/>
<organism evidence="6 7">
    <name type="scientific">Rhizodiscina lignyota</name>
    <dbReference type="NCBI Taxonomy" id="1504668"/>
    <lineage>
        <taxon>Eukaryota</taxon>
        <taxon>Fungi</taxon>
        <taxon>Dikarya</taxon>
        <taxon>Ascomycota</taxon>
        <taxon>Pezizomycotina</taxon>
        <taxon>Dothideomycetes</taxon>
        <taxon>Pleosporomycetidae</taxon>
        <taxon>Aulographales</taxon>
        <taxon>Rhizodiscinaceae</taxon>
        <taxon>Rhizodiscina</taxon>
    </lineage>
</organism>
<feature type="active site" description="Proton acceptor" evidence="3">
    <location>
        <position position="142"/>
    </location>
</feature>
<evidence type="ECO:0000256" key="5">
    <source>
        <dbReference type="SAM" id="Phobius"/>
    </source>
</evidence>
<dbReference type="PANTHER" id="PTHR12935:SF0">
    <property type="entry name" value="GAMMA-GLUTAMYLCYCLOTRANSFERASE"/>
    <property type="match status" value="1"/>
</dbReference>
<feature type="transmembrane region" description="Helical" evidence="5">
    <location>
        <begin position="279"/>
        <end position="298"/>
    </location>
</feature>
<keyword evidence="5" id="KW-0472">Membrane</keyword>